<evidence type="ECO:0000313" key="2">
    <source>
        <dbReference type="Proteomes" id="UP000019030"/>
    </source>
</evidence>
<proteinExistence type="predicted"/>
<dbReference type="EMBL" id="CP007044">
    <property type="protein sequence ID" value="AHG22764.1"/>
    <property type="molecule type" value="Genomic_DNA"/>
</dbReference>
<keyword evidence="2" id="KW-1185">Reference proteome</keyword>
<sequence>MDDEVAAIWMHMENTLRKSESKRIALGTNFFPGRCAVAGNAFIADGKTGMLSVRMERVVRLSFD</sequence>
<reference evidence="1 2" key="2">
    <citation type="submission" date="2015-03" db="EMBL/GenBank/DDBJ databases">
        <authorList>
            <person name="Chan K.-G."/>
        </authorList>
    </citation>
    <scope>NUCLEOTIDE SEQUENCE [LARGE SCALE GENOMIC DNA]</scope>
    <source>
        <strain evidence="1 2">RB-25</strain>
    </source>
</reference>
<reference evidence="1 2" key="1">
    <citation type="submission" date="2014-01" db="EMBL/GenBank/DDBJ databases">
        <title>Isolation of Serratia multitudinisentens RB-25 from Ex-Landfill site.</title>
        <authorList>
            <person name="Robson E.H.J."/>
        </authorList>
    </citation>
    <scope>NUCLEOTIDE SEQUENCE [LARGE SCALE GENOMIC DNA]</scope>
    <source>
        <strain evidence="1 2">RB-25</strain>
    </source>
</reference>
<evidence type="ECO:0000313" key="1">
    <source>
        <dbReference type="EMBL" id="AHG22764.1"/>
    </source>
</evidence>
<dbReference type="Proteomes" id="UP000019030">
    <property type="component" value="Chromosome"/>
</dbReference>
<dbReference type="KEGG" id="sfo:Z042_11695"/>
<organism evidence="1 2">
    <name type="scientific">Chania multitudinisentens RB-25</name>
    <dbReference type="NCBI Taxonomy" id="1441930"/>
    <lineage>
        <taxon>Bacteria</taxon>
        <taxon>Pseudomonadati</taxon>
        <taxon>Pseudomonadota</taxon>
        <taxon>Gammaproteobacteria</taxon>
        <taxon>Enterobacterales</taxon>
        <taxon>Yersiniaceae</taxon>
        <taxon>Chania</taxon>
    </lineage>
</organism>
<dbReference type="RefSeq" id="WP_024913537.1">
    <property type="nucleotide sequence ID" value="NZ_CP007044.2"/>
</dbReference>
<gene>
    <name evidence="1" type="ORF">Z042_11695</name>
</gene>
<dbReference type="AlphaFoldDB" id="W0LK08"/>
<protein>
    <submittedName>
        <fullName evidence="1">Uncharacterized protein</fullName>
    </submittedName>
</protein>
<dbReference type="HOGENOM" id="CLU_2865331_0_0_6"/>
<name>W0LK08_9GAMM</name>
<accession>W0LK08</accession>